<evidence type="ECO:0000313" key="5">
    <source>
        <dbReference type="WBParaSite" id="ACAC_0001175101-mRNA-1"/>
    </source>
</evidence>
<dbReference type="Pfam" id="PF00400">
    <property type="entry name" value="WD40"/>
    <property type="match status" value="4"/>
</dbReference>
<dbReference type="PROSITE" id="PS00678">
    <property type="entry name" value="WD_REPEATS_1"/>
    <property type="match status" value="1"/>
</dbReference>
<dbReference type="InterPro" id="IPR001680">
    <property type="entry name" value="WD40_rpt"/>
</dbReference>
<dbReference type="InterPro" id="IPR050505">
    <property type="entry name" value="WDR55/POC1"/>
</dbReference>
<dbReference type="CDD" id="cd00200">
    <property type="entry name" value="WD40"/>
    <property type="match status" value="1"/>
</dbReference>
<dbReference type="SMART" id="SM00320">
    <property type="entry name" value="WD40"/>
    <property type="match status" value="4"/>
</dbReference>
<keyword evidence="4" id="KW-1185">Reference proteome</keyword>
<dbReference type="PANTHER" id="PTHR44019">
    <property type="entry name" value="WD REPEAT-CONTAINING PROTEIN 55"/>
    <property type="match status" value="1"/>
</dbReference>
<keyword evidence="2" id="KW-0677">Repeat</keyword>
<reference evidence="5" key="2">
    <citation type="submission" date="2017-02" db="UniProtKB">
        <authorList>
            <consortium name="WormBaseParasite"/>
        </authorList>
    </citation>
    <scope>IDENTIFICATION</scope>
</reference>
<dbReference type="PROSITE" id="PS50082">
    <property type="entry name" value="WD_REPEATS_2"/>
    <property type="match status" value="2"/>
</dbReference>
<protein>
    <submittedName>
        <fullName evidence="5">WD_REPEATS_REGION domain-containing protein</fullName>
    </submittedName>
</protein>
<dbReference type="PANTHER" id="PTHR44019:SF8">
    <property type="entry name" value="POC1 CENTRIOLAR PROTEIN HOMOLOG"/>
    <property type="match status" value="1"/>
</dbReference>
<feature type="repeat" description="WD" evidence="3">
    <location>
        <begin position="137"/>
        <end position="178"/>
    </location>
</feature>
<dbReference type="SUPFAM" id="SSF50978">
    <property type="entry name" value="WD40 repeat-like"/>
    <property type="match status" value="1"/>
</dbReference>
<feature type="repeat" description="WD" evidence="3">
    <location>
        <begin position="94"/>
        <end position="126"/>
    </location>
</feature>
<dbReference type="InterPro" id="IPR019775">
    <property type="entry name" value="WD40_repeat_CS"/>
</dbReference>
<keyword evidence="1 3" id="KW-0853">WD repeat</keyword>
<dbReference type="PROSITE" id="PS50294">
    <property type="entry name" value="WD_REPEATS_REGION"/>
    <property type="match status" value="2"/>
</dbReference>
<evidence type="ECO:0000256" key="1">
    <source>
        <dbReference type="ARBA" id="ARBA00022574"/>
    </source>
</evidence>
<dbReference type="AlphaFoldDB" id="A0A0K0DJX2"/>
<dbReference type="STRING" id="6313.A0A0K0DJX2"/>
<dbReference type="WBParaSite" id="ACAC_0001175101-mRNA-1">
    <property type="protein sequence ID" value="ACAC_0001175101-mRNA-1"/>
    <property type="gene ID" value="ACAC_0001175101"/>
</dbReference>
<evidence type="ECO:0000256" key="2">
    <source>
        <dbReference type="ARBA" id="ARBA00022737"/>
    </source>
</evidence>
<evidence type="ECO:0000256" key="3">
    <source>
        <dbReference type="PROSITE-ProRule" id="PRU00221"/>
    </source>
</evidence>
<dbReference type="InterPro" id="IPR015943">
    <property type="entry name" value="WD40/YVTN_repeat-like_dom_sf"/>
</dbReference>
<accession>A0A0K0DJX2</accession>
<evidence type="ECO:0000313" key="4">
    <source>
        <dbReference type="Proteomes" id="UP000035642"/>
    </source>
</evidence>
<sequence length="211" mass="23699">LHKTIASICNGRRCFREKRQPSEWIPRPPERYALTGHRAPITRVIFHPIWNVMASCSEDSTIKAKVKNLNSKPVKQPAKNLIWDYETGEFERSLKGHTDAVQDIAFDKTGKLLVSCSADMSIKVWEFGSSYACVKTLKGHDHNISSVSFLPSGDGILSASRDHTIKLWEVASGYCVHTFRGHSEWVRMVRVSSDGLLFASASNDQVVFFTS</sequence>
<name>A0A0K0DJX2_ANGCA</name>
<dbReference type="Gene3D" id="2.130.10.10">
    <property type="entry name" value="YVTN repeat-like/Quinoprotein amine dehydrogenase"/>
    <property type="match status" value="1"/>
</dbReference>
<proteinExistence type="predicted"/>
<organism evidence="4 5">
    <name type="scientific">Angiostrongylus cantonensis</name>
    <name type="common">Rat lungworm</name>
    <dbReference type="NCBI Taxonomy" id="6313"/>
    <lineage>
        <taxon>Eukaryota</taxon>
        <taxon>Metazoa</taxon>
        <taxon>Ecdysozoa</taxon>
        <taxon>Nematoda</taxon>
        <taxon>Chromadorea</taxon>
        <taxon>Rhabditida</taxon>
        <taxon>Rhabditina</taxon>
        <taxon>Rhabditomorpha</taxon>
        <taxon>Strongyloidea</taxon>
        <taxon>Metastrongylidae</taxon>
        <taxon>Angiostrongylus</taxon>
    </lineage>
</organism>
<dbReference type="InterPro" id="IPR036322">
    <property type="entry name" value="WD40_repeat_dom_sf"/>
</dbReference>
<reference evidence="4" key="1">
    <citation type="submission" date="2012-09" db="EMBL/GenBank/DDBJ databases">
        <authorList>
            <person name="Martin A.A."/>
        </authorList>
    </citation>
    <scope>NUCLEOTIDE SEQUENCE</scope>
</reference>
<dbReference type="Proteomes" id="UP000035642">
    <property type="component" value="Unassembled WGS sequence"/>
</dbReference>